<dbReference type="OrthoDB" id="3211725at2"/>
<evidence type="ECO:0000313" key="1">
    <source>
        <dbReference type="EMBL" id="TCO58302.1"/>
    </source>
</evidence>
<protein>
    <submittedName>
        <fullName evidence="1">Uncharacterized protein</fullName>
    </submittedName>
</protein>
<proteinExistence type="predicted"/>
<comment type="caution">
    <text evidence="1">The sequence shown here is derived from an EMBL/GenBank/DDBJ whole genome shotgun (WGS) entry which is preliminary data.</text>
</comment>
<dbReference type="Proteomes" id="UP000295680">
    <property type="component" value="Unassembled WGS sequence"/>
</dbReference>
<dbReference type="EMBL" id="SLWS01000005">
    <property type="protein sequence ID" value="TCO58302.1"/>
    <property type="molecule type" value="Genomic_DNA"/>
</dbReference>
<keyword evidence="2" id="KW-1185">Reference proteome</keyword>
<name>A0A4R2JIN8_9PSEU</name>
<accession>A0A4R2JIN8</accession>
<reference evidence="1 2" key="1">
    <citation type="submission" date="2019-03" db="EMBL/GenBank/DDBJ databases">
        <title>Genomic Encyclopedia of Type Strains, Phase IV (KMG-IV): sequencing the most valuable type-strain genomes for metagenomic binning, comparative biology and taxonomic classification.</title>
        <authorList>
            <person name="Goeker M."/>
        </authorList>
    </citation>
    <scope>NUCLEOTIDE SEQUENCE [LARGE SCALE GENOMIC DNA]</scope>
    <source>
        <strain evidence="1 2">DSM 45934</strain>
    </source>
</reference>
<evidence type="ECO:0000313" key="2">
    <source>
        <dbReference type="Proteomes" id="UP000295680"/>
    </source>
</evidence>
<dbReference type="AlphaFoldDB" id="A0A4R2JIN8"/>
<gene>
    <name evidence="1" type="ORF">EV192_105367</name>
</gene>
<organism evidence="1 2">
    <name type="scientific">Actinocrispum wychmicini</name>
    <dbReference type="NCBI Taxonomy" id="1213861"/>
    <lineage>
        <taxon>Bacteria</taxon>
        <taxon>Bacillati</taxon>
        <taxon>Actinomycetota</taxon>
        <taxon>Actinomycetes</taxon>
        <taxon>Pseudonocardiales</taxon>
        <taxon>Pseudonocardiaceae</taxon>
        <taxon>Actinocrispum</taxon>
    </lineage>
</organism>
<dbReference type="RefSeq" id="WP_132118963.1">
    <property type="nucleotide sequence ID" value="NZ_SLWS01000005.1"/>
</dbReference>
<sequence length="213" mass="22993">MTDPALTTTRRFLHGVAELLLAGPQWRATGELALAVVEGGFTTTAAPALRLQGDKLLTEFGQVELNGHTYTDVASVAGIQAGEPAGVYGEGSGVRPDEVITMDSAQRETLLRAFREGDHALREFAPDLVPVLWPEHFDVAITLDRVNYGVSPGDHHLAEPYAYVGPHDTVQDDFFNAPFGAARPLARLGDANAITQFFRTGQDLLSRSDLRPA</sequence>